<dbReference type="Gene3D" id="3.30.420.10">
    <property type="entry name" value="Ribonuclease H-like superfamily/Ribonuclease H"/>
    <property type="match status" value="1"/>
</dbReference>
<keyword evidence="13 19" id="KW-0464">Manganese</keyword>
<evidence type="ECO:0000256" key="6">
    <source>
        <dbReference type="ARBA" id="ARBA00022705"/>
    </source>
</evidence>
<evidence type="ECO:0000256" key="9">
    <source>
        <dbReference type="ARBA" id="ARBA00022801"/>
    </source>
</evidence>
<feature type="binding site" evidence="18">
    <location>
        <position position="155"/>
    </location>
    <ligand>
        <name>substrate</name>
    </ligand>
</feature>
<gene>
    <name evidence="20 23" type="primary">dnaQ</name>
    <name evidence="23" type="ORF">FDV58_11220</name>
</gene>
<dbReference type="GO" id="GO:0003887">
    <property type="term" value="F:DNA-directed DNA polymerase activity"/>
    <property type="evidence" value="ECO:0007669"/>
    <property type="project" value="UniProtKB-KW"/>
</dbReference>
<evidence type="ECO:0000256" key="20">
    <source>
        <dbReference type="RuleBase" id="RU364087"/>
    </source>
</evidence>
<keyword evidence="9 20" id="KW-0378">Hydrolase</keyword>
<evidence type="ECO:0000256" key="5">
    <source>
        <dbReference type="ARBA" id="ARBA00022695"/>
    </source>
</evidence>
<reference evidence="23 24" key="1">
    <citation type="submission" date="2019-05" db="EMBL/GenBank/DDBJ databases">
        <title>Draft Genome of Bradyrhizobium elkanii strain SEMIA 938, Used in Commercial Inoculants for Lupinus spp. in Brazil.</title>
        <authorList>
            <person name="Hungria M."/>
            <person name="Delamuta J.R.M."/>
            <person name="Ribeiro R.A."/>
            <person name="Nogueira M.A."/>
        </authorList>
    </citation>
    <scope>NUCLEOTIDE SEQUENCE [LARGE SCALE GENOMIC DNA]</scope>
    <source>
        <strain evidence="23 24">Semia 938</strain>
    </source>
</reference>
<feature type="binding site" evidence="19">
    <location>
        <position position="9"/>
    </location>
    <ligand>
        <name>a divalent metal cation</name>
        <dbReference type="ChEBI" id="CHEBI:60240"/>
        <label>1</label>
        <note>catalytic</note>
    </ligand>
</feature>
<dbReference type="EMBL" id="SZZP01000006">
    <property type="protein sequence ID" value="TKV81452.1"/>
    <property type="molecule type" value="Genomic_DNA"/>
</dbReference>
<evidence type="ECO:0000256" key="2">
    <source>
        <dbReference type="ARBA" id="ARBA00012417"/>
    </source>
</evidence>
<evidence type="ECO:0000256" key="7">
    <source>
        <dbReference type="ARBA" id="ARBA00022722"/>
    </source>
</evidence>
<dbReference type="GO" id="GO:0045004">
    <property type="term" value="P:DNA replication proofreading"/>
    <property type="evidence" value="ECO:0007669"/>
    <property type="project" value="TreeGrafter"/>
</dbReference>
<evidence type="ECO:0000313" key="23">
    <source>
        <dbReference type="EMBL" id="TKV81452.1"/>
    </source>
</evidence>
<dbReference type="GO" id="GO:0046872">
    <property type="term" value="F:metal ion binding"/>
    <property type="evidence" value="ECO:0007669"/>
    <property type="project" value="UniProtKB-KW"/>
</dbReference>
<evidence type="ECO:0000256" key="17">
    <source>
        <dbReference type="PIRSR" id="PIRSR606309-1"/>
    </source>
</evidence>
<evidence type="ECO:0000313" key="24">
    <source>
        <dbReference type="Proteomes" id="UP000305095"/>
    </source>
</evidence>
<dbReference type="GO" id="GO:0008408">
    <property type="term" value="F:3'-5' exonuclease activity"/>
    <property type="evidence" value="ECO:0007669"/>
    <property type="project" value="TreeGrafter"/>
</dbReference>
<dbReference type="GO" id="GO:0003677">
    <property type="term" value="F:DNA binding"/>
    <property type="evidence" value="ECO:0007669"/>
    <property type="project" value="InterPro"/>
</dbReference>
<dbReference type="InterPro" id="IPR012337">
    <property type="entry name" value="RNaseH-like_sf"/>
</dbReference>
<dbReference type="CDD" id="cd06131">
    <property type="entry name" value="DNA_pol_III_epsilon_Ecoli_like"/>
    <property type="match status" value="1"/>
</dbReference>
<dbReference type="PANTHER" id="PTHR30231:SF41">
    <property type="entry name" value="DNA POLYMERASE III SUBUNIT EPSILON"/>
    <property type="match status" value="1"/>
</dbReference>
<evidence type="ECO:0000256" key="3">
    <source>
        <dbReference type="ARBA" id="ARBA00020352"/>
    </source>
</evidence>
<dbReference type="SUPFAM" id="SSF53098">
    <property type="entry name" value="Ribonuclease H-like"/>
    <property type="match status" value="1"/>
</dbReference>
<evidence type="ECO:0000256" key="13">
    <source>
        <dbReference type="ARBA" id="ARBA00023211"/>
    </source>
</evidence>
<sequence length="241" mass="26747">MREIVLDTETTGLDPLRGDRLVEIGCVEIYNRMPTGQTYHVYINPERDMPAEAFAVHGLSTEFLASKPLFNEVVDEFLAFIGDTPLVIHNASFDISFINAELDRIKRQAIPKDRLVDTLLLARRKHPGVSNRLDDLCSRYQIDNSRRTKHGALLDAELLAEVYIDLIGARQSQLILASETSDARAGGHSGDTPRRQRETPLLALVSDADREAHRAFIATLGDKPIWNDYLPPPAPAAAPAA</sequence>
<feature type="binding site" evidence="19">
    <location>
        <position position="7"/>
    </location>
    <ligand>
        <name>a divalent metal cation</name>
        <dbReference type="ChEBI" id="CHEBI:60240"/>
        <label>1</label>
        <note>catalytic</note>
    </ligand>
</feature>
<dbReference type="FunFam" id="3.30.420.10:FF:000012">
    <property type="entry name" value="DNA polymerase III subunit epsilon"/>
    <property type="match status" value="1"/>
</dbReference>
<dbReference type="NCBIfam" id="NF004316">
    <property type="entry name" value="PRK05711.1"/>
    <property type="match status" value="1"/>
</dbReference>
<dbReference type="RefSeq" id="WP_137478312.1">
    <property type="nucleotide sequence ID" value="NZ_SZZP01000006.1"/>
</dbReference>
<keyword evidence="5 20" id="KW-0548">Nucleotidyltransferase</keyword>
<dbReference type="GO" id="GO:0005829">
    <property type="term" value="C:cytosol"/>
    <property type="evidence" value="ECO:0007669"/>
    <property type="project" value="TreeGrafter"/>
</dbReference>
<evidence type="ECO:0000256" key="18">
    <source>
        <dbReference type="PIRSR" id="PIRSR606309-2"/>
    </source>
</evidence>
<dbReference type="InterPro" id="IPR036397">
    <property type="entry name" value="RNaseH_sf"/>
</dbReference>
<comment type="function">
    <text evidence="14 20">DNA polymerase III is a complex, multichain enzyme responsible for most of the replicative synthesis in bacteria. The epsilon subunit contain the editing function and is a proofreading 3'-5' exonuclease.</text>
</comment>
<evidence type="ECO:0000256" key="19">
    <source>
        <dbReference type="PIRSR" id="PIRSR606309-3"/>
    </source>
</evidence>
<feature type="binding site" evidence="18">
    <location>
        <position position="9"/>
    </location>
    <ligand>
        <name>substrate</name>
    </ligand>
</feature>
<dbReference type="EC" id="2.7.7.7" evidence="2 20"/>
<dbReference type="NCBIfam" id="TIGR01406">
    <property type="entry name" value="dnaQ_proteo"/>
    <property type="match status" value="1"/>
</dbReference>
<evidence type="ECO:0000256" key="12">
    <source>
        <dbReference type="ARBA" id="ARBA00022932"/>
    </source>
</evidence>
<keyword evidence="7 20" id="KW-0540">Nuclease</keyword>
<comment type="subunit">
    <text evidence="15 20">DNA polymerase III contains a core (composed of alpha, epsilon and theta chains) that associates with a tau subunit. This core dimerizes to form the POLIII' complex. PolIII' associates with the gamma complex (composed of gamma, delta, delta', psi and chi chains) and with the beta chain to form the complete DNA polymerase III complex.</text>
</comment>
<feature type="binding site" evidence="18">
    <location>
        <position position="57"/>
    </location>
    <ligand>
        <name>substrate</name>
    </ligand>
</feature>
<keyword evidence="12 20" id="KW-0239">DNA-directed DNA polymerase</keyword>
<evidence type="ECO:0000256" key="16">
    <source>
        <dbReference type="ARBA" id="ARBA00049244"/>
    </source>
</evidence>
<dbReference type="InterPro" id="IPR013520">
    <property type="entry name" value="Ribonucl_H"/>
</dbReference>
<comment type="cofactor">
    <cofactor evidence="1 20">
        <name>Mn(2+)</name>
        <dbReference type="ChEBI" id="CHEBI:29035"/>
    </cofactor>
</comment>
<dbReference type="InterPro" id="IPR006054">
    <property type="entry name" value="DnaQ"/>
</dbReference>
<feature type="domain" description="Exonuclease" evidence="22">
    <location>
        <begin position="2"/>
        <end position="172"/>
    </location>
</feature>
<keyword evidence="8 19" id="KW-0479">Metal-binding</keyword>
<dbReference type="NCBIfam" id="TIGR00573">
    <property type="entry name" value="dnaq"/>
    <property type="match status" value="1"/>
</dbReference>
<dbReference type="SMART" id="SM00479">
    <property type="entry name" value="EXOIII"/>
    <property type="match status" value="1"/>
</dbReference>
<evidence type="ECO:0000256" key="10">
    <source>
        <dbReference type="ARBA" id="ARBA00022839"/>
    </source>
</evidence>
<evidence type="ECO:0000256" key="14">
    <source>
        <dbReference type="ARBA" id="ARBA00025483"/>
    </source>
</evidence>
<dbReference type="Proteomes" id="UP000305095">
    <property type="component" value="Unassembled WGS sequence"/>
</dbReference>
<keyword evidence="4 20" id="KW-0808">Transferase</keyword>
<evidence type="ECO:0000256" key="8">
    <source>
        <dbReference type="ARBA" id="ARBA00022723"/>
    </source>
</evidence>
<evidence type="ECO:0000256" key="1">
    <source>
        <dbReference type="ARBA" id="ARBA00001936"/>
    </source>
</evidence>
<comment type="caution">
    <text evidence="23">The sequence shown here is derived from an EMBL/GenBank/DDBJ whole genome shotgun (WGS) entry which is preliminary data.</text>
</comment>
<dbReference type="InterPro" id="IPR006309">
    <property type="entry name" value="DnaQ_proteo"/>
</dbReference>
<name>A0A4U6S5N9_BRAEL</name>
<evidence type="ECO:0000256" key="11">
    <source>
        <dbReference type="ARBA" id="ARBA00022842"/>
    </source>
</evidence>
<comment type="cofactor">
    <cofactor evidence="19">
        <name>Mg(2+)</name>
        <dbReference type="ChEBI" id="CHEBI:18420"/>
    </cofactor>
    <cofactor evidence="19">
        <name>Mn(2+)</name>
        <dbReference type="ChEBI" id="CHEBI:29035"/>
    </cofactor>
    <text evidence="19">Binds 2 divalent metal cations. Magnesium or manganese.</text>
</comment>
<proteinExistence type="predicted"/>
<accession>A0A4U6S5N9</accession>
<feature type="binding site" evidence="18">
    <location>
        <position position="52"/>
    </location>
    <ligand>
        <name>substrate</name>
    </ligand>
</feature>
<keyword evidence="10 20" id="KW-0269">Exonuclease</keyword>
<feature type="binding site" evidence="19">
    <location>
        <position position="155"/>
    </location>
    <ligand>
        <name>a divalent metal cation</name>
        <dbReference type="ChEBI" id="CHEBI:60240"/>
        <label>1</label>
        <note>catalytic</note>
    </ligand>
</feature>
<evidence type="ECO:0000256" key="4">
    <source>
        <dbReference type="ARBA" id="ARBA00022679"/>
    </source>
</evidence>
<evidence type="ECO:0000259" key="22">
    <source>
        <dbReference type="SMART" id="SM00479"/>
    </source>
</evidence>
<comment type="catalytic activity">
    <reaction evidence="16 20">
        <text>DNA(n) + a 2'-deoxyribonucleoside 5'-triphosphate = DNA(n+1) + diphosphate</text>
        <dbReference type="Rhea" id="RHEA:22508"/>
        <dbReference type="Rhea" id="RHEA-COMP:17339"/>
        <dbReference type="Rhea" id="RHEA-COMP:17340"/>
        <dbReference type="ChEBI" id="CHEBI:33019"/>
        <dbReference type="ChEBI" id="CHEBI:61560"/>
        <dbReference type="ChEBI" id="CHEBI:173112"/>
        <dbReference type="EC" id="2.7.7.7"/>
    </reaction>
</comment>
<evidence type="ECO:0000256" key="21">
    <source>
        <dbReference type="SAM" id="MobiDB-lite"/>
    </source>
</evidence>
<dbReference type="AlphaFoldDB" id="A0A4U6S5N9"/>
<feature type="active site" description="Proton acceptor" evidence="17">
    <location>
        <position position="150"/>
    </location>
</feature>
<organism evidence="23 24">
    <name type="scientific">Bradyrhizobium elkanii</name>
    <dbReference type="NCBI Taxonomy" id="29448"/>
    <lineage>
        <taxon>Bacteria</taxon>
        <taxon>Pseudomonadati</taxon>
        <taxon>Pseudomonadota</taxon>
        <taxon>Alphaproteobacteria</taxon>
        <taxon>Hyphomicrobiales</taxon>
        <taxon>Nitrobacteraceae</taxon>
        <taxon>Bradyrhizobium</taxon>
    </lineage>
</organism>
<dbReference type="Pfam" id="PF00929">
    <property type="entry name" value="RNase_T"/>
    <property type="match status" value="1"/>
</dbReference>
<keyword evidence="11 19" id="KW-0460">Magnesium</keyword>
<feature type="region of interest" description="Disordered" evidence="21">
    <location>
        <begin position="178"/>
        <end position="198"/>
    </location>
</feature>
<protein>
    <recommendedName>
        <fullName evidence="3 20">DNA polymerase III subunit epsilon</fullName>
        <ecNumber evidence="2 20">2.7.7.7</ecNumber>
    </recommendedName>
</protein>
<keyword evidence="6 20" id="KW-0235">DNA replication</keyword>
<dbReference type="PANTHER" id="PTHR30231">
    <property type="entry name" value="DNA POLYMERASE III SUBUNIT EPSILON"/>
    <property type="match status" value="1"/>
</dbReference>
<feature type="binding site" evidence="18">
    <location>
        <position position="7"/>
    </location>
    <ligand>
        <name>substrate</name>
    </ligand>
</feature>
<evidence type="ECO:0000256" key="15">
    <source>
        <dbReference type="ARBA" id="ARBA00026073"/>
    </source>
</evidence>